<evidence type="ECO:0000313" key="2">
    <source>
        <dbReference type="EMBL" id="KAG1530613.1"/>
    </source>
</evidence>
<accession>A0A9P6XRB7</accession>
<organism evidence="2 3">
    <name type="scientific">Rhizopus delemar</name>
    <dbReference type="NCBI Taxonomy" id="936053"/>
    <lineage>
        <taxon>Eukaryota</taxon>
        <taxon>Fungi</taxon>
        <taxon>Fungi incertae sedis</taxon>
        <taxon>Mucoromycota</taxon>
        <taxon>Mucoromycotina</taxon>
        <taxon>Mucoromycetes</taxon>
        <taxon>Mucorales</taxon>
        <taxon>Mucorineae</taxon>
        <taxon>Rhizopodaceae</taxon>
        <taxon>Rhizopus</taxon>
    </lineage>
</organism>
<reference evidence="2 3" key="1">
    <citation type="journal article" date="2020" name="Microb. Genom.">
        <title>Genetic diversity of clinical and environmental Mucorales isolates obtained from an investigation of mucormycosis cases among solid organ transplant recipients.</title>
        <authorList>
            <person name="Nguyen M.H."/>
            <person name="Kaul D."/>
            <person name="Muto C."/>
            <person name="Cheng S.J."/>
            <person name="Richter R.A."/>
            <person name="Bruno V.M."/>
            <person name="Liu G."/>
            <person name="Beyhan S."/>
            <person name="Sundermann A.J."/>
            <person name="Mounaud S."/>
            <person name="Pasculle A.W."/>
            <person name="Nierman W.C."/>
            <person name="Driscoll E."/>
            <person name="Cumbie R."/>
            <person name="Clancy C.J."/>
            <person name="Dupont C.L."/>
        </authorList>
    </citation>
    <scope>NUCLEOTIDE SEQUENCE [LARGE SCALE GENOMIC DNA]</scope>
    <source>
        <strain evidence="2 3">GL24</strain>
    </source>
</reference>
<comment type="caution">
    <text evidence="2">The sequence shown here is derived from an EMBL/GenBank/DDBJ whole genome shotgun (WGS) entry which is preliminary data.</text>
</comment>
<proteinExistence type="predicted"/>
<feature type="compositionally biased region" description="Basic and acidic residues" evidence="1">
    <location>
        <begin position="116"/>
        <end position="128"/>
    </location>
</feature>
<gene>
    <name evidence="2" type="ORF">G6F50_017200</name>
</gene>
<feature type="region of interest" description="Disordered" evidence="1">
    <location>
        <begin position="93"/>
        <end position="128"/>
    </location>
</feature>
<evidence type="ECO:0000256" key="1">
    <source>
        <dbReference type="SAM" id="MobiDB-lite"/>
    </source>
</evidence>
<dbReference type="EMBL" id="JAANIU010012157">
    <property type="protein sequence ID" value="KAG1530613.1"/>
    <property type="molecule type" value="Genomic_DNA"/>
</dbReference>
<dbReference type="Proteomes" id="UP000740926">
    <property type="component" value="Unassembled WGS sequence"/>
</dbReference>
<name>A0A9P6XRB7_9FUNG</name>
<dbReference type="AlphaFoldDB" id="A0A9P6XRB7"/>
<sequence length="128" mass="13888">MGDGGPRFILALNPPTPAGHRAYAVLSLAKGVKHEAAIERLRSVMATHFPDVRVEPKRFSMGSSDAGVATFRISSSDGAHRIAAEKLLRTLQDTPGMVDVSSDAERQQRGHRKEHGHAADRRNDLPLS</sequence>
<evidence type="ECO:0000313" key="3">
    <source>
        <dbReference type="Proteomes" id="UP000740926"/>
    </source>
</evidence>
<protein>
    <submittedName>
        <fullName evidence="2">Uncharacterized protein</fullName>
    </submittedName>
</protein>
<keyword evidence="3" id="KW-1185">Reference proteome</keyword>